<keyword evidence="3" id="KW-1185">Reference proteome</keyword>
<dbReference type="PANTHER" id="PTHR37946">
    <property type="entry name" value="SLL1969 PROTEIN"/>
    <property type="match status" value="1"/>
</dbReference>
<dbReference type="PANTHER" id="PTHR37946:SF1">
    <property type="entry name" value="SLL1969 PROTEIN"/>
    <property type="match status" value="1"/>
</dbReference>
<protein>
    <submittedName>
        <fullName evidence="2">Esterase/lipase family protein</fullName>
    </submittedName>
</protein>
<dbReference type="SUPFAM" id="SSF53474">
    <property type="entry name" value="alpha/beta-Hydrolases"/>
    <property type="match status" value="1"/>
</dbReference>
<feature type="signal peptide" evidence="1">
    <location>
        <begin position="1"/>
        <end position="23"/>
    </location>
</feature>
<accession>A0ABW5ZKZ4</accession>
<organism evidence="2 3">
    <name type="scientific">Jeotgalibacillus terrae</name>
    <dbReference type="NCBI Taxonomy" id="587735"/>
    <lineage>
        <taxon>Bacteria</taxon>
        <taxon>Bacillati</taxon>
        <taxon>Bacillota</taxon>
        <taxon>Bacilli</taxon>
        <taxon>Bacillales</taxon>
        <taxon>Caryophanaceae</taxon>
        <taxon>Jeotgalibacillus</taxon>
    </lineage>
</organism>
<dbReference type="EMBL" id="JBHUPG010000033">
    <property type="protein sequence ID" value="MFD2913629.1"/>
    <property type="molecule type" value="Genomic_DNA"/>
</dbReference>
<dbReference type="Gene3D" id="3.40.50.1820">
    <property type="entry name" value="alpha/beta hydrolase"/>
    <property type="match status" value="1"/>
</dbReference>
<comment type="caution">
    <text evidence="2">The sequence shown here is derived from an EMBL/GenBank/DDBJ whole genome shotgun (WGS) entry which is preliminary data.</text>
</comment>
<feature type="chain" id="PRO_5046401621" evidence="1">
    <location>
        <begin position="24"/>
        <end position="513"/>
    </location>
</feature>
<gene>
    <name evidence="2" type="ORF">ACFS5P_17200</name>
</gene>
<dbReference type="Proteomes" id="UP001597561">
    <property type="component" value="Unassembled WGS sequence"/>
</dbReference>
<evidence type="ECO:0000256" key="1">
    <source>
        <dbReference type="SAM" id="SignalP"/>
    </source>
</evidence>
<dbReference type="InterPro" id="IPR029058">
    <property type="entry name" value="AB_hydrolase_fold"/>
</dbReference>
<name>A0ABW5ZKZ4_9BACL</name>
<dbReference type="RefSeq" id="WP_204730518.1">
    <property type="nucleotide sequence ID" value="NZ_JAFBDK010000018.1"/>
</dbReference>
<proteinExistence type="predicted"/>
<sequence length="513" mass="56605">MKKSIFPLFMILLLLSSPTTVQSEELNPPERSLLPGTISYGETPAYKDPDKPVIVFVQGLNNDSTIWTKENDMYSRVVEAGYETAFVELYDSGGTSKSYWDNGAMLADQLEEISSHFNGKKLAIVAFSKGGVDTQVALIHEGKYPLVSNVITLGSPHYGSELADLANSTSVGWLADLIGKNSEGTQSLQTGMMNYFRSITDSRVEAFQNSYFSLAGTRTGPLFSSYWLGNGFISGPNDGVVSVKSASLPYSRSLAVGNWNHGEINKGYHTFSIFQPYLTSQRASHFPTLQAMGSAEKTAEPLDTLLRGGVQHGEAVEHFYVEDEAESVELNWLSATPHDTVTITSPGGQIKEYEVAAVQDHTMFFQGAYHHTIDITDPTPGEWMIQTVTEEKSAYALMVTFTSSLNDKLLLEPDRNKKKWTLKTNFAPKSKANRHAAIEMSTKIGFKPGDGQENERFDQQEIHMKQSGKTVKLPSKEGSYHMTVEVEGKTPSGQTFQRTVIETVFVDEEGAAY</sequence>
<keyword evidence="1" id="KW-0732">Signal</keyword>
<evidence type="ECO:0000313" key="3">
    <source>
        <dbReference type="Proteomes" id="UP001597561"/>
    </source>
</evidence>
<reference evidence="3" key="1">
    <citation type="journal article" date="2019" name="Int. J. Syst. Evol. Microbiol.">
        <title>The Global Catalogue of Microorganisms (GCM) 10K type strain sequencing project: providing services to taxonomists for standard genome sequencing and annotation.</title>
        <authorList>
            <consortium name="The Broad Institute Genomics Platform"/>
            <consortium name="The Broad Institute Genome Sequencing Center for Infectious Disease"/>
            <person name="Wu L."/>
            <person name="Ma J."/>
        </authorList>
    </citation>
    <scope>NUCLEOTIDE SEQUENCE [LARGE SCALE GENOMIC DNA]</scope>
    <source>
        <strain evidence="3">KCTC 13528</strain>
    </source>
</reference>
<evidence type="ECO:0000313" key="2">
    <source>
        <dbReference type="EMBL" id="MFD2913629.1"/>
    </source>
</evidence>